<evidence type="ECO:0000313" key="14">
    <source>
        <dbReference type="EMBL" id="KAK3295906.1"/>
    </source>
</evidence>
<evidence type="ECO:0000256" key="11">
    <source>
        <dbReference type="ARBA" id="ARBA00041912"/>
    </source>
</evidence>
<dbReference type="Gene3D" id="3.30.429.10">
    <property type="entry name" value="Macrophage Migration Inhibitory Factor"/>
    <property type="match status" value="1"/>
</dbReference>
<dbReference type="RefSeq" id="XP_062659420.1">
    <property type="nucleotide sequence ID" value="XM_062806626.1"/>
</dbReference>
<keyword evidence="4" id="KW-0964">Secreted</keyword>
<dbReference type="AlphaFoldDB" id="A0AAE0LS69"/>
<dbReference type="GO" id="GO:0004167">
    <property type="term" value="F:dopachrome isomerase activity"/>
    <property type="evidence" value="ECO:0007669"/>
    <property type="project" value="UniProtKB-EC"/>
</dbReference>
<evidence type="ECO:0000256" key="7">
    <source>
        <dbReference type="ARBA" id="ARBA00036823"/>
    </source>
</evidence>
<comment type="catalytic activity">
    <reaction evidence="6">
        <text>3-phenylpyruvate = enol-phenylpyruvate</text>
        <dbReference type="Rhea" id="RHEA:17097"/>
        <dbReference type="ChEBI" id="CHEBI:16815"/>
        <dbReference type="ChEBI" id="CHEBI:18005"/>
        <dbReference type="EC" id="5.3.2.1"/>
    </reaction>
</comment>
<dbReference type="InterPro" id="IPR014347">
    <property type="entry name" value="Tautomerase/MIF_sf"/>
</dbReference>
<evidence type="ECO:0000256" key="13">
    <source>
        <dbReference type="SAM" id="MobiDB-lite"/>
    </source>
</evidence>
<feature type="compositionally biased region" description="Low complexity" evidence="13">
    <location>
        <begin position="330"/>
        <end position="341"/>
    </location>
</feature>
<proteinExistence type="inferred from homology"/>
<evidence type="ECO:0000256" key="9">
    <source>
        <dbReference type="ARBA" id="ARBA00039086"/>
    </source>
</evidence>
<dbReference type="InterPro" id="IPR001398">
    <property type="entry name" value="Macrophage_inhib_fac"/>
</dbReference>
<feature type="region of interest" description="Disordered" evidence="13">
    <location>
        <begin position="277"/>
        <end position="349"/>
    </location>
</feature>
<dbReference type="Pfam" id="PF01187">
    <property type="entry name" value="MIF"/>
    <property type="match status" value="1"/>
</dbReference>
<dbReference type="EMBL" id="JAUEPN010000004">
    <property type="protein sequence ID" value="KAK3295906.1"/>
    <property type="molecule type" value="Genomic_DNA"/>
</dbReference>
<feature type="compositionally biased region" description="Basic residues" evidence="13">
    <location>
        <begin position="314"/>
        <end position="323"/>
    </location>
</feature>
<comment type="subcellular location">
    <subcellularLocation>
        <location evidence="1">Secreted</location>
    </subcellularLocation>
</comment>
<accession>A0AAE0LS69</accession>
<protein>
    <recommendedName>
        <fullName evidence="12">L-dopachrome isomerase</fullName>
        <ecNumber evidence="9">5.3.2.1</ecNumber>
        <ecNumber evidence="8">5.3.3.12</ecNumber>
    </recommendedName>
    <alternativeName>
        <fullName evidence="10">L-dopachrome tautomerase</fullName>
    </alternativeName>
    <alternativeName>
        <fullName evidence="11">Phenylpyruvate tautomerase</fullName>
    </alternativeName>
</protein>
<evidence type="ECO:0000256" key="4">
    <source>
        <dbReference type="ARBA" id="ARBA00022525"/>
    </source>
</evidence>
<evidence type="ECO:0000256" key="3">
    <source>
        <dbReference type="ARBA" id="ARBA00022514"/>
    </source>
</evidence>
<comment type="caution">
    <text evidence="14">The sequence shown here is derived from an EMBL/GenBank/DDBJ whole genome shotgun (WGS) entry which is preliminary data.</text>
</comment>
<evidence type="ECO:0000256" key="5">
    <source>
        <dbReference type="ARBA" id="ARBA00023235"/>
    </source>
</evidence>
<dbReference type="EC" id="5.3.3.12" evidence="8"/>
<reference evidence="14" key="1">
    <citation type="journal article" date="2023" name="Mol. Phylogenet. Evol.">
        <title>Genome-scale phylogeny and comparative genomics of the fungal order Sordariales.</title>
        <authorList>
            <person name="Hensen N."/>
            <person name="Bonometti L."/>
            <person name="Westerberg I."/>
            <person name="Brannstrom I.O."/>
            <person name="Guillou S."/>
            <person name="Cros-Aarteil S."/>
            <person name="Calhoun S."/>
            <person name="Haridas S."/>
            <person name="Kuo A."/>
            <person name="Mondo S."/>
            <person name="Pangilinan J."/>
            <person name="Riley R."/>
            <person name="LaButti K."/>
            <person name="Andreopoulos B."/>
            <person name="Lipzen A."/>
            <person name="Chen C."/>
            <person name="Yan M."/>
            <person name="Daum C."/>
            <person name="Ng V."/>
            <person name="Clum A."/>
            <person name="Steindorff A."/>
            <person name="Ohm R.A."/>
            <person name="Martin F."/>
            <person name="Silar P."/>
            <person name="Natvig D.O."/>
            <person name="Lalanne C."/>
            <person name="Gautier V."/>
            <person name="Ament-Velasquez S.L."/>
            <person name="Kruys A."/>
            <person name="Hutchinson M.I."/>
            <person name="Powell A.J."/>
            <person name="Barry K."/>
            <person name="Miller A.N."/>
            <person name="Grigoriev I.V."/>
            <person name="Debuchy R."/>
            <person name="Gladieux P."/>
            <person name="Hiltunen Thoren M."/>
            <person name="Johannesson H."/>
        </authorList>
    </citation>
    <scope>NUCLEOTIDE SEQUENCE</scope>
    <source>
        <strain evidence="14">CBS 168.71</strain>
    </source>
</reference>
<dbReference type="Proteomes" id="UP001278766">
    <property type="component" value="Unassembled WGS sequence"/>
</dbReference>
<evidence type="ECO:0000256" key="6">
    <source>
        <dbReference type="ARBA" id="ARBA00036735"/>
    </source>
</evidence>
<evidence type="ECO:0000256" key="2">
    <source>
        <dbReference type="ARBA" id="ARBA00005851"/>
    </source>
</evidence>
<feature type="region of interest" description="Disordered" evidence="13">
    <location>
        <begin position="1"/>
        <end position="71"/>
    </location>
</feature>
<reference evidence="14" key="2">
    <citation type="submission" date="2023-06" db="EMBL/GenBank/DDBJ databases">
        <authorList>
            <consortium name="Lawrence Berkeley National Laboratory"/>
            <person name="Haridas S."/>
            <person name="Hensen N."/>
            <person name="Bonometti L."/>
            <person name="Westerberg I."/>
            <person name="Brannstrom I.O."/>
            <person name="Guillou S."/>
            <person name="Cros-Aarteil S."/>
            <person name="Calhoun S."/>
            <person name="Kuo A."/>
            <person name="Mondo S."/>
            <person name="Pangilinan J."/>
            <person name="Riley R."/>
            <person name="Labutti K."/>
            <person name="Andreopoulos B."/>
            <person name="Lipzen A."/>
            <person name="Chen C."/>
            <person name="Yanf M."/>
            <person name="Daum C."/>
            <person name="Ng V."/>
            <person name="Clum A."/>
            <person name="Steindorff A."/>
            <person name="Ohm R."/>
            <person name="Martin F."/>
            <person name="Silar P."/>
            <person name="Natvig D."/>
            <person name="Lalanne C."/>
            <person name="Gautier V."/>
            <person name="Ament-Velasquez S.L."/>
            <person name="Kruys A."/>
            <person name="Hutchinson M.I."/>
            <person name="Powell A.J."/>
            <person name="Barry K."/>
            <person name="Miller A.N."/>
            <person name="Grigoriev I.V."/>
            <person name="Debuchy R."/>
            <person name="Gladieux P."/>
            <person name="Thoren M.H."/>
            <person name="Johannesson H."/>
        </authorList>
    </citation>
    <scope>NUCLEOTIDE SEQUENCE</scope>
    <source>
        <strain evidence="14">CBS 168.71</strain>
    </source>
</reference>
<gene>
    <name evidence="14" type="ORF">B0H64DRAFT_442268</name>
</gene>
<evidence type="ECO:0000313" key="15">
    <source>
        <dbReference type="Proteomes" id="UP001278766"/>
    </source>
</evidence>
<evidence type="ECO:0000256" key="10">
    <source>
        <dbReference type="ARBA" id="ARBA00041631"/>
    </source>
</evidence>
<dbReference type="GeneID" id="87843574"/>
<dbReference type="EC" id="5.3.2.1" evidence="9"/>
<dbReference type="GO" id="GO:0005576">
    <property type="term" value="C:extracellular region"/>
    <property type="evidence" value="ECO:0007669"/>
    <property type="project" value="UniProtKB-SubCell"/>
</dbReference>
<keyword evidence="3" id="KW-0202">Cytokine</keyword>
<evidence type="ECO:0000256" key="1">
    <source>
        <dbReference type="ARBA" id="ARBA00004613"/>
    </source>
</evidence>
<keyword evidence="5" id="KW-0413">Isomerase</keyword>
<dbReference type="PANTHER" id="PTHR11954:SF6">
    <property type="entry name" value="MACROPHAGE MIGRATION INHIBITORY FACTOR"/>
    <property type="match status" value="1"/>
</dbReference>
<dbReference type="GO" id="GO:0050178">
    <property type="term" value="F:phenylpyruvate tautomerase activity"/>
    <property type="evidence" value="ECO:0007669"/>
    <property type="project" value="UniProtKB-EC"/>
</dbReference>
<evidence type="ECO:0000256" key="12">
    <source>
        <dbReference type="ARBA" id="ARBA00042730"/>
    </source>
</evidence>
<organism evidence="14 15">
    <name type="scientific">Chaetomium fimeti</name>
    <dbReference type="NCBI Taxonomy" id="1854472"/>
    <lineage>
        <taxon>Eukaryota</taxon>
        <taxon>Fungi</taxon>
        <taxon>Dikarya</taxon>
        <taxon>Ascomycota</taxon>
        <taxon>Pezizomycotina</taxon>
        <taxon>Sordariomycetes</taxon>
        <taxon>Sordariomycetidae</taxon>
        <taxon>Sordariales</taxon>
        <taxon>Chaetomiaceae</taxon>
        <taxon>Chaetomium</taxon>
    </lineage>
</organism>
<comment type="similarity">
    <text evidence="2">Belongs to the MIF family.</text>
</comment>
<keyword evidence="15" id="KW-1185">Reference proteome</keyword>
<name>A0AAE0LS69_9PEZI</name>
<comment type="catalytic activity">
    <reaction evidence="7">
        <text>L-dopachrome = 5,6-dihydroxyindole-2-carboxylate</text>
        <dbReference type="Rhea" id="RHEA:13041"/>
        <dbReference type="ChEBI" id="CHEBI:16875"/>
        <dbReference type="ChEBI" id="CHEBI:57509"/>
        <dbReference type="EC" id="5.3.3.12"/>
    </reaction>
</comment>
<evidence type="ECO:0000256" key="8">
    <source>
        <dbReference type="ARBA" id="ARBA00038932"/>
    </source>
</evidence>
<dbReference type="SUPFAM" id="SSF55331">
    <property type="entry name" value="Tautomerase/MIF"/>
    <property type="match status" value="1"/>
</dbReference>
<sequence length="349" mass="37661">MSRTPYPKTSAPAPKPLKQLTVSEPKVKIPGPQSPAPLIEGTHLMRPIDRAPPGDVARSASKAQSKTDLTRQKSKRNFFEDAFLDNPPSLARERVHGDAIVTAEVKTNVIVRDEFTFISELAYHLSTRYQRPVSSIVVTLRHGACMFWGGSFDPAYVMSVSALPSQLQPTTNRRNAALIQRHMEDTLGVRPGRGLLRFVPVPEECLVCDGRTVAGEVEELERGGDVVGGSPAAVVEANGVPNKVEKIASGRKEKKMLSVNVKVKSIAALRPLSTAARLPTPELTPPGSGDEDLPPMPGAYPQMAESEASGAHSPQRKAQRKKSFVATIFSRSSSKSSYDPSLPAIADEA</sequence>
<dbReference type="PANTHER" id="PTHR11954">
    <property type="entry name" value="D-DOPACHROME DECARBOXYLASE"/>
    <property type="match status" value="1"/>
</dbReference>